<gene>
    <name evidence="1" type="ORF">EVAR_10051_1</name>
</gene>
<keyword evidence="2" id="KW-1185">Reference proteome</keyword>
<dbReference type="Proteomes" id="UP000299102">
    <property type="component" value="Unassembled WGS sequence"/>
</dbReference>
<name>A0A4C1TR89_EUMVA</name>
<evidence type="ECO:0000313" key="1">
    <source>
        <dbReference type="EMBL" id="GBP16478.1"/>
    </source>
</evidence>
<accession>A0A4C1TR89</accession>
<reference evidence="1 2" key="1">
    <citation type="journal article" date="2019" name="Commun. Biol.">
        <title>The bagworm genome reveals a unique fibroin gene that provides high tensile strength.</title>
        <authorList>
            <person name="Kono N."/>
            <person name="Nakamura H."/>
            <person name="Ohtoshi R."/>
            <person name="Tomita M."/>
            <person name="Numata K."/>
            <person name="Arakawa K."/>
        </authorList>
    </citation>
    <scope>NUCLEOTIDE SEQUENCE [LARGE SCALE GENOMIC DNA]</scope>
</reference>
<comment type="caution">
    <text evidence="1">The sequence shown here is derived from an EMBL/GenBank/DDBJ whole genome shotgun (WGS) entry which is preliminary data.</text>
</comment>
<organism evidence="1 2">
    <name type="scientific">Eumeta variegata</name>
    <name type="common">Bagworm moth</name>
    <name type="synonym">Eumeta japonica</name>
    <dbReference type="NCBI Taxonomy" id="151549"/>
    <lineage>
        <taxon>Eukaryota</taxon>
        <taxon>Metazoa</taxon>
        <taxon>Ecdysozoa</taxon>
        <taxon>Arthropoda</taxon>
        <taxon>Hexapoda</taxon>
        <taxon>Insecta</taxon>
        <taxon>Pterygota</taxon>
        <taxon>Neoptera</taxon>
        <taxon>Endopterygota</taxon>
        <taxon>Lepidoptera</taxon>
        <taxon>Glossata</taxon>
        <taxon>Ditrysia</taxon>
        <taxon>Tineoidea</taxon>
        <taxon>Psychidae</taxon>
        <taxon>Oiketicinae</taxon>
        <taxon>Eumeta</taxon>
    </lineage>
</organism>
<protein>
    <submittedName>
        <fullName evidence="1">Uncharacterized protein</fullName>
    </submittedName>
</protein>
<dbReference type="EMBL" id="BGZK01000079">
    <property type="protein sequence ID" value="GBP16478.1"/>
    <property type="molecule type" value="Genomic_DNA"/>
</dbReference>
<evidence type="ECO:0000313" key="2">
    <source>
        <dbReference type="Proteomes" id="UP000299102"/>
    </source>
</evidence>
<dbReference type="AlphaFoldDB" id="A0A4C1TR89"/>
<proteinExistence type="predicted"/>
<sequence>MTDVGGELELATAVVKRKSLTTYGVLRLAIASTPPLIRGGVLASIAPLFVAHQPWAARRVQRVEVKTLFTLLQCGLGMLTIVGINRLKSPGPIAGRALRVTEHVCSNCSRSRSNPSPSG</sequence>